<keyword evidence="2" id="KW-1003">Cell membrane</keyword>
<keyword evidence="3 6" id="KW-0812">Transmembrane</keyword>
<dbReference type="GO" id="GO:0005886">
    <property type="term" value="C:plasma membrane"/>
    <property type="evidence" value="ECO:0007669"/>
    <property type="project" value="UniProtKB-SubCell"/>
</dbReference>
<evidence type="ECO:0000256" key="3">
    <source>
        <dbReference type="ARBA" id="ARBA00022692"/>
    </source>
</evidence>
<feature type="transmembrane region" description="Helical" evidence="6">
    <location>
        <begin position="48"/>
        <end position="69"/>
    </location>
</feature>
<comment type="caution">
    <text evidence="8">The sequence shown here is derived from an EMBL/GenBank/DDBJ whole genome shotgun (WGS) entry which is preliminary data.</text>
</comment>
<evidence type="ECO:0000256" key="2">
    <source>
        <dbReference type="ARBA" id="ARBA00022475"/>
    </source>
</evidence>
<accession>A0A2P5DS74</accession>
<protein>
    <submittedName>
        <fullName evidence="8">Fusaric acid resistance family protein</fullName>
    </submittedName>
</protein>
<keyword evidence="4 6" id="KW-1133">Transmembrane helix</keyword>
<dbReference type="InterPro" id="IPR049453">
    <property type="entry name" value="Memb_transporter_dom"/>
</dbReference>
<dbReference type="STRING" id="63057.A0A2P5DS74"/>
<evidence type="ECO:0000256" key="1">
    <source>
        <dbReference type="ARBA" id="ARBA00004651"/>
    </source>
</evidence>
<feature type="transmembrane region" description="Helical" evidence="6">
    <location>
        <begin position="75"/>
        <end position="98"/>
    </location>
</feature>
<evidence type="ECO:0000256" key="5">
    <source>
        <dbReference type="ARBA" id="ARBA00023136"/>
    </source>
</evidence>
<dbReference type="InParanoid" id="A0A2P5DS74"/>
<evidence type="ECO:0000256" key="6">
    <source>
        <dbReference type="SAM" id="Phobius"/>
    </source>
</evidence>
<feature type="transmembrane region" description="Helical" evidence="6">
    <location>
        <begin position="404"/>
        <end position="424"/>
    </location>
</feature>
<dbReference type="AlphaFoldDB" id="A0A2P5DS74"/>
<keyword evidence="9" id="KW-1185">Reference proteome</keyword>
<feature type="transmembrane region" description="Helical" evidence="6">
    <location>
        <begin position="458"/>
        <end position="476"/>
    </location>
</feature>
<comment type="subcellular location">
    <subcellularLocation>
        <location evidence="1">Cell membrane</location>
        <topology evidence="1">Multi-pass membrane protein</topology>
    </subcellularLocation>
</comment>
<dbReference type="OrthoDB" id="68611at2759"/>
<proteinExistence type="predicted"/>
<reference evidence="9" key="1">
    <citation type="submission" date="2016-06" db="EMBL/GenBank/DDBJ databases">
        <title>Parallel loss of symbiosis genes in relatives of nitrogen-fixing non-legume Parasponia.</title>
        <authorList>
            <person name="Van Velzen R."/>
            <person name="Holmer R."/>
            <person name="Bu F."/>
            <person name="Rutten L."/>
            <person name="Van Zeijl A."/>
            <person name="Liu W."/>
            <person name="Santuari L."/>
            <person name="Cao Q."/>
            <person name="Sharma T."/>
            <person name="Shen D."/>
            <person name="Roswanjaya Y."/>
            <person name="Wardhani T."/>
            <person name="Kalhor M.S."/>
            <person name="Jansen J."/>
            <person name="Van den Hoogen J."/>
            <person name="Gungor B."/>
            <person name="Hartog M."/>
            <person name="Hontelez J."/>
            <person name="Verver J."/>
            <person name="Yang W.-C."/>
            <person name="Schijlen E."/>
            <person name="Repin R."/>
            <person name="Schilthuizen M."/>
            <person name="Schranz E."/>
            <person name="Heidstra R."/>
            <person name="Miyata K."/>
            <person name="Fedorova E."/>
            <person name="Kohlen W."/>
            <person name="Bisseling T."/>
            <person name="Smit S."/>
            <person name="Geurts R."/>
        </authorList>
    </citation>
    <scope>NUCLEOTIDE SEQUENCE [LARGE SCALE GENOMIC DNA]</scope>
    <source>
        <strain evidence="9">cv. RG33-2</strain>
    </source>
</reference>
<feature type="domain" description="Integral membrane bound transporter" evidence="7">
    <location>
        <begin position="416"/>
        <end position="544"/>
    </location>
</feature>
<evidence type="ECO:0000256" key="4">
    <source>
        <dbReference type="ARBA" id="ARBA00022989"/>
    </source>
</evidence>
<sequence>MPVMISTASGDQTYSGLWRARLGCALRTVLACTIVGCITLYGPEPLRLLLSYPAFSYVTTILIVSEATLGDALRGFWHVIYATVQVLIPSALSLWLIGPARFTKELAAVGVALTTFMVALPESTPLLCKRLAFGQTVIVYVGTVAKGAQTGRAFMHPIHVASSTALGALASILAMLFPFPRLAYCEVRRACRLYAENASKRLSLIVEALSAQDTTAAQELLCQEKCLSKTGLELLRSVKDNLGGMAWERPQIKFLTPDWKNFGEKLQAMEIPMRGMEIALSVCPDFPIGMIDEEFKQALQSSKAQIGLKLEHAKCLLPFDATMAPEGKVETSEKPIWITKTTIFENLPALFLLYCMEFLKDDSPNAPNLESTPKLNSEESKERRGSFQRALSNLIIRPPSSHNFVFAFKCSISLGLAVLFGLIYNKENGYWSGLTIAISFVTGRQATFTVANARAQGTAMGSIYGILCLFLFQRFLDMRFLPLLPWIIFTSFLIHSRTYGQAGAFSAAIGALLILGRKDYGPPTEFAIARVTEATIGLICFIAVELLSNPSRAATLAETELLKSMKLFGDCVENIILCPQQKNASASSRVLREKQYQLKCHVKEFEKFIAEAEMEPNFWFVPFNGGCYRKLLGSFSTVVNLLHFVAYKIEFVSEASERLGGDLEELLKQVNNDLELFKKAVVYSMRRLEEASTTTTLQESKKELQTENLSNDVEIGKSTSETEFRHLDEDTENMLQHLEEVVDKIYSCEGTEKLKRQICLCLTGLGFCIHSLEREAKDIEKDFKEVIKWENPSSTKHKVLCKLCRKK</sequence>
<evidence type="ECO:0000313" key="9">
    <source>
        <dbReference type="Proteomes" id="UP000237000"/>
    </source>
</evidence>
<evidence type="ECO:0000313" key="8">
    <source>
        <dbReference type="EMBL" id="PON76145.1"/>
    </source>
</evidence>
<dbReference type="Proteomes" id="UP000237000">
    <property type="component" value="Unassembled WGS sequence"/>
</dbReference>
<dbReference type="Pfam" id="PF13515">
    <property type="entry name" value="FUSC_2"/>
    <property type="match status" value="1"/>
</dbReference>
<organism evidence="8 9">
    <name type="scientific">Trema orientale</name>
    <name type="common">Charcoal tree</name>
    <name type="synonym">Celtis orientalis</name>
    <dbReference type="NCBI Taxonomy" id="63057"/>
    <lineage>
        <taxon>Eukaryota</taxon>
        <taxon>Viridiplantae</taxon>
        <taxon>Streptophyta</taxon>
        <taxon>Embryophyta</taxon>
        <taxon>Tracheophyta</taxon>
        <taxon>Spermatophyta</taxon>
        <taxon>Magnoliopsida</taxon>
        <taxon>eudicotyledons</taxon>
        <taxon>Gunneridae</taxon>
        <taxon>Pentapetalae</taxon>
        <taxon>rosids</taxon>
        <taxon>fabids</taxon>
        <taxon>Rosales</taxon>
        <taxon>Cannabaceae</taxon>
        <taxon>Trema</taxon>
    </lineage>
</organism>
<gene>
    <name evidence="8" type="ORF">TorRG33x02_243470</name>
</gene>
<dbReference type="PANTHER" id="PTHR30509:SF34">
    <property type="entry name" value="F3L24.34 PROTEIN"/>
    <property type="match status" value="1"/>
</dbReference>
<keyword evidence="5 6" id="KW-0472">Membrane</keyword>
<feature type="transmembrane region" description="Helical" evidence="6">
    <location>
        <begin position="20"/>
        <end position="41"/>
    </location>
</feature>
<evidence type="ECO:0000259" key="7">
    <source>
        <dbReference type="Pfam" id="PF13515"/>
    </source>
</evidence>
<name>A0A2P5DS74_TREOI</name>
<dbReference type="PANTHER" id="PTHR30509">
    <property type="entry name" value="P-HYDROXYBENZOIC ACID EFFLUX PUMP SUBUNIT-RELATED"/>
    <property type="match status" value="1"/>
</dbReference>
<dbReference type="EMBL" id="JXTC01000252">
    <property type="protein sequence ID" value="PON76145.1"/>
    <property type="molecule type" value="Genomic_DNA"/>
</dbReference>
<feature type="transmembrane region" description="Helical" evidence="6">
    <location>
        <begin position="158"/>
        <end position="179"/>
    </location>
</feature>